<evidence type="ECO:0000313" key="1">
    <source>
        <dbReference type="EMBL" id="SVD74510.1"/>
    </source>
</evidence>
<protein>
    <submittedName>
        <fullName evidence="1">Uncharacterized protein</fullName>
    </submittedName>
</protein>
<gene>
    <name evidence="1" type="ORF">METZ01_LOCUS427364</name>
</gene>
<proteinExistence type="predicted"/>
<sequence>MMASSWMQIASAILFCCGIGGPAIAFSPLE</sequence>
<accession>A0A382XUJ5</accession>
<organism evidence="1">
    <name type="scientific">marine metagenome</name>
    <dbReference type="NCBI Taxonomy" id="408172"/>
    <lineage>
        <taxon>unclassified sequences</taxon>
        <taxon>metagenomes</taxon>
        <taxon>ecological metagenomes</taxon>
    </lineage>
</organism>
<reference evidence="1" key="1">
    <citation type="submission" date="2018-05" db="EMBL/GenBank/DDBJ databases">
        <authorList>
            <person name="Lanie J.A."/>
            <person name="Ng W.-L."/>
            <person name="Kazmierczak K.M."/>
            <person name="Andrzejewski T.M."/>
            <person name="Davidsen T.M."/>
            <person name="Wayne K.J."/>
            <person name="Tettelin H."/>
            <person name="Glass J.I."/>
            <person name="Rusch D."/>
            <person name="Podicherti R."/>
            <person name="Tsui H.-C.T."/>
            <person name="Winkler M.E."/>
        </authorList>
    </citation>
    <scope>NUCLEOTIDE SEQUENCE</scope>
</reference>
<dbReference type="AlphaFoldDB" id="A0A382XUJ5"/>
<dbReference type="EMBL" id="UINC01170459">
    <property type="protein sequence ID" value="SVD74510.1"/>
    <property type="molecule type" value="Genomic_DNA"/>
</dbReference>
<name>A0A382XUJ5_9ZZZZ</name>